<dbReference type="Pfam" id="PF01508">
    <property type="entry name" value="Paramecium_SA"/>
    <property type="match status" value="28"/>
</dbReference>
<dbReference type="Proteomes" id="UP000689195">
    <property type="component" value="Unassembled WGS sequence"/>
</dbReference>
<accession>A0A8S1VK58</accession>
<dbReference type="EMBL" id="CAJJDO010000066">
    <property type="protein sequence ID" value="CAD8177003.1"/>
    <property type="molecule type" value="Genomic_DNA"/>
</dbReference>
<gene>
    <name evidence="4" type="ORF">PPENT_87.1.T0660116</name>
</gene>
<keyword evidence="5" id="KW-1185">Reference proteome</keyword>
<feature type="domain" description="PSI" evidence="3">
    <location>
        <begin position="433"/>
        <end position="487"/>
    </location>
</feature>
<feature type="chain" id="PRO_5035823634" description="PSI domain-containing protein" evidence="2">
    <location>
        <begin position="22"/>
        <end position="2548"/>
    </location>
</feature>
<feature type="domain" description="PSI" evidence="3">
    <location>
        <begin position="136"/>
        <end position="184"/>
    </location>
</feature>
<dbReference type="SMART" id="SM00423">
    <property type="entry name" value="PSI"/>
    <property type="match status" value="8"/>
</dbReference>
<proteinExistence type="predicted"/>
<evidence type="ECO:0000256" key="2">
    <source>
        <dbReference type="SAM" id="SignalP"/>
    </source>
</evidence>
<reference evidence="4" key="1">
    <citation type="submission" date="2021-01" db="EMBL/GenBank/DDBJ databases">
        <authorList>
            <consortium name="Genoscope - CEA"/>
            <person name="William W."/>
        </authorList>
    </citation>
    <scope>NUCLEOTIDE SEQUENCE</scope>
</reference>
<dbReference type="InterPro" id="IPR002895">
    <property type="entry name" value="Paramecium_SA"/>
</dbReference>
<dbReference type="PROSITE" id="PS51257">
    <property type="entry name" value="PROKAR_LIPOPROTEIN"/>
    <property type="match status" value="1"/>
</dbReference>
<keyword evidence="2" id="KW-0732">Signal</keyword>
<keyword evidence="1" id="KW-0325">Glycoprotein</keyword>
<protein>
    <recommendedName>
        <fullName evidence="3">PSI domain-containing protein</fullName>
    </recommendedName>
</protein>
<dbReference type="SMART" id="SM00639">
    <property type="entry name" value="PSA"/>
    <property type="match status" value="29"/>
</dbReference>
<comment type="caution">
    <text evidence="4">The sequence shown here is derived from an EMBL/GenBank/DDBJ whole genome shotgun (WGS) entry which is preliminary data.</text>
</comment>
<feature type="domain" description="PSI" evidence="3">
    <location>
        <begin position="1633"/>
        <end position="1682"/>
    </location>
</feature>
<evidence type="ECO:0000256" key="1">
    <source>
        <dbReference type="ARBA" id="ARBA00023180"/>
    </source>
</evidence>
<organism evidence="4 5">
    <name type="scientific">Paramecium pentaurelia</name>
    <dbReference type="NCBI Taxonomy" id="43138"/>
    <lineage>
        <taxon>Eukaryota</taxon>
        <taxon>Sar</taxon>
        <taxon>Alveolata</taxon>
        <taxon>Ciliophora</taxon>
        <taxon>Intramacronucleata</taxon>
        <taxon>Oligohymenophorea</taxon>
        <taxon>Peniculida</taxon>
        <taxon>Parameciidae</taxon>
        <taxon>Paramecium</taxon>
    </lineage>
</organism>
<feature type="signal peptide" evidence="2">
    <location>
        <begin position="1"/>
        <end position="21"/>
    </location>
</feature>
<evidence type="ECO:0000313" key="4">
    <source>
        <dbReference type="EMBL" id="CAD8177003.1"/>
    </source>
</evidence>
<dbReference type="InterPro" id="IPR016201">
    <property type="entry name" value="PSI"/>
</dbReference>
<dbReference type="OrthoDB" id="302757at2759"/>
<feature type="domain" description="PSI" evidence="3">
    <location>
        <begin position="271"/>
        <end position="316"/>
    </location>
</feature>
<name>A0A8S1VK58_9CILI</name>
<sequence length="2548" mass="264558">MNKQFIIFALLLVLATSQTYSITSCSCVQLLSEADCLKNVSLGCSWDSTKKSCAVSTTPVTPTVTFATYCESFAEADCPKAKPCTDCGNYAACAWVGGKCTHFTGCTAFSKTTDPECQAISNRCITDGTHCVELDACSTYKKQLPCVKNSSGSLCYWDTTNNTCVDANNCDRLPITFVTDKECRDVISTCTTKTGGGCVDSGNNCSDQTLEIQCVWNKLRSMACYWDGAACKDRICDNAPTTLTTDETCKTFRTDGTCTTKANGGCVTRTTCAAATIQAACIKNSSGGDCYWTGSACVDKICTNAPTTMTTNSACAGFVTGCITKSGGGCVSNGACSAANVQAACVKNSSGTDCIWDTTCKEKTCANAPTTNNTHELCSSYLPTCTVKAGGGCQPRSCTNAPTTLTTNDACEAYLPNNNCITKTGGGCVINTTCSLITLEAACIKNVYGATCFWDTASSGCKDKICTNAPSTNNTHDLCVAFLSTCTVNSTNAGCVEKTCENSLAQTICDKDLNNKACIWKGKCYKKECVLASSASATHTDCQNYDSSCTLSNTGAGCVPIPLKCEAYTIESACNVRLQVTNGVKSYLPCGWNGSQCIDKACSTASRSFTTTDECDSYKSGCVANNPVNGTISGCQDLPTTCAARRSTENCQISRNGLPTCLWNTATSACVEKTCATANVTTTPGFLVAFNNTTCSGYLTNSCIANNTADNCIPKPSSCNNLVLANCQRGSKANGDCYWNGSSCVDRICTNISSNTHIGCQNVLNTCTVNNGRTACQALATACTSYGSAENCVKIASGKSCIWTGSACRNATCADASDSADFDDDSECSDYPSPTETCTVINKTRGLGCVTRLPNCSDYGSEAQCVRTSTANSDDCIWKSLYTKCFSLTQLQNSCSTFTGRQDQCESIKRGCTNTGSATETDSCTFSCAAVTGLSNATHSDCQAESPSCTVNAAGTACVTLQAACSSYAVSGLTGATHTTCQGYHSTCTINVAKDACAEQKAACSDYVQTTCTFTTGGTRCHWGGSACADFVAANCASITGLTGATHSTCQGYHSTCTVNVAKDACAEQKAACSDYVQTTCATHSTCQGYHSTCTVNVAKDACAEQKAACSDYVQTTCTFTTDGTRCHWGGSACADFVAANCASITGLTGATHSTCQGYHSTCTVNVAKDACAEQKAACSDYVQTTCTFTTDGTRCHWGGSACADFVAANCASITGLTGATHSTCQGYHSTCTVNVAKDACAEQKAACSDYVQTTCTFTTDGTRCHWGGINVAKDACAEQKAACSDYVQTTCTFTTGGTRCHWGGSACADFVAANCVAIAGLSSWNHSVCQAYHNSCTVNIGGTACQELKAACGDYANSSACTRITSGSRCFWDVSGGSGVCIEITSSNCASVTGQVAATHSTCQAYHSACLANLAGTACLAFTTCEAITGSNLTWDRCQGYSATCSVRRDGNGCITIQPQCSGYTTITSCYRSTAGYCTANSADSSCSSITASTTCEAIKLGASFTFNDAICNELKTGCIALNTSGCQTKTCASKTTPFTHQACNAWLNTCTANLVTSPTACVALPATCSTLNVAACVWAVEGECVVSGSTCIKKTCDTAASDTNFNTHDECFTYLSTCTVARLGGCQPRAACSTYKSSNQCRFNTTGGRCFWNATNKTCVDFSCGNIEQTSLYDTHSKCSSADSTCTVRATNGAAVAGCMARGACSSYQIEDQCNRNATGGVCVWNTNLTQAACQDKSCTTAPTATATHDDCSIRCTVVATPDANGGAPTLGGCQQTAACATYIHQEQCKFNATGDACGWNGTQCADKSCATAPATADYDDNDKCRAYFSNKCTVAESGQGCVDVPDTCETMVEKQCVTDKSGRLCYWNGTGCITRSCDNAPEATVSAEECNTYLSGCTLDADVKCKTKVCEDFAFATDALCKQALSTCTTNGTNCITRGTCFQAMSQAGCVTSATNQQCEWMPAVGSNQAYCTVKTCNTAPVTLTSEAACAGYFTNCTTKNGGGCVTKSTCAAVTVDAACTTALNGTICAWDSAQNKCRDKDCQDFSGTTHAACQGQRAGCTAGANGKCARVQNCEQTTLRSACVEGTNGPCLWVKDFVNSDGSTGACFRYTSCKSLTWNSDTQCKWLSNQCTTNGSNCVGITLCSETNTDGGCVTGYDGACIQSVPALNSADPKVCKPYTSCADAFYTTHSDCQIASSKCTTNGTTGCIALGACSSYTSQAGCYFNDKGAVYTSGVITSTGICTWDTTANSCRDQSCADLTGINHAACSSQLSTCTSDGTTCLVKGACSSYATQTACTTAVGSDGVCYWELASATNNNTAKCRLLTCPDIQNGTATNVCSVALSSCVSDGTACITKANCSTYKTKTACNSGGLDGICVFTQSTATGAVAGTGTCALMTACTTANNDQTACSQARDRCSWTAASGTGATAVASKCATHTCATNQATNGACTRFLNWDRKTQQVCTLVSGTCTATDPSTLSSNDCFLVSGYTYTWNAATSKCGVCTAPVVQPNNTDNNTNNTNNQTTTDSGYILGLSTVILGYLMF</sequence>
<feature type="domain" description="PSI" evidence="3">
    <location>
        <begin position="2013"/>
        <end position="2065"/>
    </location>
</feature>
<evidence type="ECO:0000259" key="3">
    <source>
        <dbReference type="SMART" id="SM00423"/>
    </source>
</evidence>
<evidence type="ECO:0000313" key="5">
    <source>
        <dbReference type="Proteomes" id="UP000689195"/>
    </source>
</evidence>
<feature type="domain" description="PSI" evidence="3">
    <location>
        <begin position="1352"/>
        <end position="1405"/>
    </location>
</feature>
<feature type="domain" description="PSI" evidence="3">
    <location>
        <begin position="564"/>
        <end position="623"/>
    </location>
</feature>
<feature type="domain" description="PSI" evidence="3">
    <location>
        <begin position="26"/>
        <end position="71"/>
    </location>
</feature>